<dbReference type="EMBL" id="BAAAZG010000052">
    <property type="protein sequence ID" value="GAA4095601.1"/>
    <property type="molecule type" value="Genomic_DNA"/>
</dbReference>
<keyword evidence="1" id="KW-0472">Membrane</keyword>
<comment type="caution">
    <text evidence="2">The sequence shown here is derived from an EMBL/GenBank/DDBJ whole genome shotgun (WGS) entry which is preliminary data.</text>
</comment>
<reference evidence="3" key="1">
    <citation type="journal article" date="2019" name="Int. J. Syst. Evol. Microbiol.">
        <title>The Global Catalogue of Microorganisms (GCM) 10K type strain sequencing project: providing services to taxonomists for standard genome sequencing and annotation.</title>
        <authorList>
            <consortium name="The Broad Institute Genomics Platform"/>
            <consortium name="The Broad Institute Genome Sequencing Center for Infectious Disease"/>
            <person name="Wu L."/>
            <person name="Ma J."/>
        </authorList>
    </citation>
    <scope>NUCLEOTIDE SEQUENCE [LARGE SCALE GENOMIC DNA]</scope>
    <source>
        <strain evidence="3">JCM 16702</strain>
    </source>
</reference>
<feature type="transmembrane region" description="Helical" evidence="1">
    <location>
        <begin position="130"/>
        <end position="148"/>
    </location>
</feature>
<feature type="transmembrane region" description="Helical" evidence="1">
    <location>
        <begin position="63"/>
        <end position="81"/>
    </location>
</feature>
<dbReference type="RefSeq" id="WP_344955887.1">
    <property type="nucleotide sequence ID" value="NZ_BAAAZG010000052.1"/>
</dbReference>
<keyword evidence="1" id="KW-1133">Transmembrane helix</keyword>
<sequence length="486" mass="53919">MFPRQDRHRTLWWAALAASTIPLLLGLLLSVLSSGGATVGVSFGFAGAVKCRGWWLQLELWPLQWLAGMPFLVVGPAFALWARTRSRVPGWTAVTILLLAGLAKPLLAAYDMATWGEGCAAMWEPFVPQTLGWDLYLLVPAGLIYLTVRRRRALGRRGRVATGTALAVVLLLTIGGDHRRHEIVAAAPEECRTGHIRLPRPEDLARVEAIARMPVRDREHAYLCMMRGHDYFPEKPQLEDVDDGELLWRGRRMCTRMDPQGRPTRAAVDEWRHLGGGARFEDALAYLCPDVALRQARAAAERSRRLEREYQKEHARDEASCRRSIRRAPRAVRQKTALLTTGEGGGYYISDGSSPNDPFSQAIDDGLIASSGSTAAVMTGVENDDICITVRAYRKAPPLDLKGWDRVQEVGIDSPHGTTRLYMPMDAPPKLPALTAAGPGPYRVRVHVRNRDAADLLNGPLETHLVQVFPGTSKRPVLHKNTEHRN</sequence>
<keyword evidence="1" id="KW-0812">Transmembrane</keyword>
<organism evidence="2 3">
    <name type="scientific">Actinomadura miaoliensis</name>
    <dbReference type="NCBI Taxonomy" id="430685"/>
    <lineage>
        <taxon>Bacteria</taxon>
        <taxon>Bacillati</taxon>
        <taxon>Actinomycetota</taxon>
        <taxon>Actinomycetes</taxon>
        <taxon>Streptosporangiales</taxon>
        <taxon>Thermomonosporaceae</taxon>
        <taxon>Actinomadura</taxon>
    </lineage>
</organism>
<feature type="transmembrane region" description="Helical" evidence="1">
    <location>
        <begin position="160"/>
        <end position="176"/>
    </location>
</feature>
<name>A0ABP7WSC1_9ACTN</name>
<accession>A0ABP7WSC1</accession>
<gene>
    <name evidence="2" type="ORF">GCM10022214_68490</name>
</gene>
<feature type="transmembrane region" description="Helical" evidence="1">
    <location>
        <begin position="88"/>
        <end position="110"/>
    </location>
</feature>
<protein>
    <submittedName>
        <fullName evidence="2">Uncharacterized protein</fullName>
    </submittedName>
</protein>
<proteinExistence type="predicted"/>
<evidence type="ECO:0000313" key="2">
    <source>
        <dbReference type="EMBL" id="GAA4095601.1"/>
    </source>
</evidence>
<evidence type="ECO:0000313" key="3">
    <source>
        <dbReference type="Proteomes" id="UP001500683"/>
    </source>
</evidence>
<keyword evidence="3" id="KW-1185">Reference proteome</keyword>
<evidence type="ECO:0000256" key="1">
    <source>
        <dbReference type="SAM" id="Phobius"/>
    </source>
</evidence>
<dbReference type="Proteomes" id="UP001500683">
    <property type="component" value="Unassembled WGS sequence"/>
</dbReference>